<proteinExistence type="predicted"/>
<organism evidence="1 2">
    <name type="scientific">candidate division WOR-1 bacterium DG_54_3</name>
    <dbReference type="NCBI Taxonomy" id="1703775"/>
    <lineage>
        <taxon>Bacteria</taxon>
        <taxon>Bacillati</taxon>
        <taxon>Saganbacteria</taxon>
    </lineage>
</organism>
<comment type="caution">
    <text evidence="1">The sequence shown here is derived from an EMBL/GenBank/DDBJ whole genome shotgun (WGS) entry which is preliminary data.</text>
</comment>
<name>A0A0S7XIM7_UNCSA</name>
<sequence>MLRFFLFFFFSILILTVSSHAQLISTEIYETEEDLLEGLESGYLTLDQYLELLDMIQSKLYPASEETNKLFFVPDVSSVDVSQVREKSEDVNL</sequence>
<dbReference type="Proteomes" id="UP000051861">
    <property type="component" value="Unassembled WGS sequence"/>
</dbReference>
<evidence type="ECO:0000313" key="1">
    <source>
        <dbReference type="EMBL" id="KPJ62321.1"/>
    </source>
</evidence>
<accession>A0A0S7XIM7</accession>
<reference evidence="1 2" key="1">
    <citation type="journal article" date="2015" name="Microbiome">
        <title>Genomic resolution of linkages in carbon, nitrogen, and sulfur cycling among widespread estuary sediment bacteria.</title>
        <authorList>
            <person name="Baker B.J."/>
            <person name="Lazar C.S."/>
            <person name="Teske A.P."/>
            <person name="Dick G.J."/>
        </authorList>
    </citation>
    <scope>NUCLEOTIDE SEQUENCE [LARGE SCALE GENOMIC DNA]</scope>
    <source>
        <strain evidence="1">DG_54_3</strain>
    </source>
</reference>
<dbReference type="EMBL" id="LIZX01000274">
    <property type="protein sequence ID" value="KPJ62321.1"/>
    <property type="molecule type" value="Genomic_DNA"/>
</dbReference>
<protein>
    <submittedName>
        <fullName evidence="1">Uncharacterized protein</fullName>
    </submittedName>
</protein>
<gene>
    <name evidence="1" type="ORF">AMJ44_15740</name>
</gene>
<feature type="non-terminal residue" evidence="1">
    <location>
        <position position="93"/>
    </location>
</feature>
<evidence type="ECO:0000313" key="2">
    <source>
        <dbReference type="Proteomes" id="UP000051861"/>
    </source>
</evidence>
<dbReference type="AlphaFoldDB" id="A0A0S7XIM7"/>